<dbReference type="CDD" id="cd00038">
    <property type="entry name" value="CAP_ED"/>
    <property type="match status" value="1"/>
</dbReference>
<feature type="compositionally biased region" description="Polar residues" evidence="1">
    <location>
        <begin position="110"/>
        <end position="128"/>
    </location>
</feature>
<reference evidence="3 4" key="1">
    <citation type="submission" date="2017-05" db="EMBL/GenBank/DDBJ databases">
        <title>Streptomyces alboflavus Genome sequencing and assembly.</title>
        <authorList>
            <person name="Wang Y."/>
            <person name="Du B."/>
            <person name="Ding Y."/>
            <person name="Liu H."/>
            <person name="Hou Q."/>
            <person name="Liu K."/>
            <person name="Wang C."/>
            <person name="Yao L."/>
        </authorList>
    </citation>
    <scope>NUCLEOTIDE SEQUENCE [LARGE SCALE GENOMIC DNA]</scope>
    <source>
        <strain evidence="3 4">MDJK44</strain>
    </source>
</reference>
<keyword evidence="4" id="KW-1185">Reference proteome</keyword>
<dbReference type="InterPro" id="IPR000595">
    <property type="entry name" value="cNMP-bd_dom"/>
</dbReference>
<dbReference type="InterPro" id="IPR018490">
    <property type="entry name" value="cNMP-bd_dom_sf"/>
</dbReference>
<dbReference type="EMBL" id="CP021748">
    <property type="protein sequence ID" value="ARX88654.1"/>
    <property type="molecule type" value="Genomic_DNA"/>
</dbReference>
<keyword evidence="3" id="KW-0675">Receptor</keyword>
<proteinExistence type="predicted"/>
<dbReference type="SUPFAM" id="SSF51206">
    <property type="entry name" value="cAMP-binding domain-like"/>
    <property type="match status" value="1"/>
</dbReference>
<protein>
    <submittedName>
        <fullName evidence="3">Putative cAMP receptor protein</fullName>
    </submittedName>
</protein>
<dbReference type="KEGG" id="salf:SMD44_08141"/>
<evidence type="ECO:0000313" key="4">
    <source>
        <dbReference type="Proteomes" id="UP000195880"/>
    </source>
</evidence>
<accession>A0A1Z1WQG7</accession>
<feature type="domain" description="Cyclic nucleotide-binding" evidence="2">
    <location>
        <begin position="4"/>
        <end position="95"/>
    </location>
</feature>
<name>A0A1Z1WQG7_9ACTN</name>
<dbReference type="Proteomes" id="UP000195880">
    <property type="component" value="Chromosome"/>
</dbReference>
<dbReference type="PROSITE" id="PS50042">
    <property type="entry name" value="CNMP_BINDING_3"/>
    <property type="match status" value="1"/>
</dbReference>
<gene>
    <name evidence="3" type="ORF">SMD44_08141</name>
</gene>
<organism evidence="3 4">
    <name type="scientific">Streptomyces alboflavus</name>
    <dbReference type="NCBI Taxonomy" id="67267"/>
    <lineage>
        <taxon>Bacteria</taxon>
        <taxon>Bacillati</taxon>
        <taxon>Actinomycetota</taxon>
        <taxon>Actinomycetes</taxon>
        <taxon>Kitasatosporales</taxon>
        <taxon>Streptomycetaceae</taxon>
        <taxon>Streptomyces</taxon>
    </lineage>
</organism>
<feature type="region of interest" description="Disordered" evidence="1">
    <location>
        <begin position="109"/>
        <end position="159"/>
    </location>
</feature>
<dbReference type="Pfam" id="PF00027">
    <property type="entry name" value="cNMP_binding"/>
    <property type="match status" value="1"/>
</dbReference>
<sequence length="159" mass="17100">MPSTLKTLPPADRQRLMDIAREVSFPQGARLFEEGGHADRFWIIRTGTVALDLHVPGRRGAVIESLGHSQLVGWSWLFAPYVWHLGGEATAPVRAYEFDAPIVRTMCQEDPTSAGTSPSGWEASSPTGCTRHARGSSTCTPRTAAAAPCDPGAPESTQE</sequence>
<evidence type="ECO:0000259" key="2">
    <source>
        <dbReference type="PROSITE" id="PS50042"/>
    </source>
</evidence>
<dbReference type="Gene3D" id="2.60.120.10">
    <property type="entry name" value="Jelly Rolls"/>
    <property type="match status" value="1"/>
</dbReference>
<dbReference type="AlphaFoldDB" id="A0A1Z1WQG7"/>
<evidence type="ECO:0000256" key="1">
    <source>
        <dbReference type="SAM" id="MobiDB-lite"/>
    </source>
</evidence>
<evidence type="ECO:0000313" key="3">
    <source>
        <dbReference type="EMBL" id="ARX88654.1"/>
    </source>
</evidence>
<dbReference type="InterPro" id="IPR014710">
    <property type="entry name" value="RmlC-like_jellyroll"/>
</dbReference>